<reference evidence="3" key="2">
    <citation type="submission" date="2019-10" db="EMBL/GenBank/DDBJ databases">
        <title>A de novo genome assembly of a pear dwarfing rootstock.</title>
        <authorList>
            <person name="Wang F."/>
            <person name="Wang J."/>
            <person name="Li S."/>
            <person name="Zhang Y."/>
            <person name="Fang M."/>
            <person name="Ma L."/>
            <person name="Zhao Y."/>
            <person name="Jiang S."/>
        </authorList>
    </citation>
    <scope>NUCLEOTIDE SEQUENCE [LARGE SCALE GENOMIC DNA]</scope>
</reference>
<dbReference type="Proteomes" id="UP000327157">
    <property type="component" value="Chromosome 7"/>
</dbReference>
<sequence>MDMGRNRISQFDVEAKREKNRSGESDPLELQEWATSQRPSKTRFSNNEENLPVPILLKAMKKTRRLPRTSESIEENAQASQNF</sequence>
<evidence type="ECO:0000313" key="2">
    <source>
        <dbReference type="EMBL" id="KAB2594872.1"/>
    </source>
</evidence>
<feature type="region of interest" description="Disordered" evidence="1">
    <location>
        <begin position="1"/>
        <end position="83"/>
    </location>
</feature>
<comment type="caution">
    <text evidence="2">The sequence shown here is derived from an EMBL/GenBank/DDBJ whole genome shotgun (WGS) entry which is preliminary data.</text>
</comment>
<dbReference type="EMBL" id="SMOL01000781">
    <property type="protein sequence ID" value="KAB2594872.1"/>
    <property type="molecule type" value="Genomic_DNA"/>
</dbReference>
<proteinExistence type="predicted"/>
<reference evidence="2 3" key="3">
    <citation type="submission" date="2019-11" db="EMBL/GenBank/DDBJ databases">
        <title>A de novo genome assembly of a pear dwarfing rootstock.</title>
        <authorList>
            <person name="Wang F."/>
            <person name="Wang J."/>
            <person name="Li S."/>
            <person name="Zhang Y."/>
            <person name="Fang M."/>
            <person name="Ma L."/>
            <person name="Zhao Y."/>
            <person name="Jiang S."/>
        </authorList>
    </citation>
    <scope>NUCLEOTIDE SEQUENCE [LARGE SCALE GENOMIC DNA]</scope>
    <source>
        <strain evidence="2">S2</strain>
        <tissue evidence="2">Leaf</tissue>
    </source>
</reference>
<reference evidence="2 3" key="1">
    <citation type="submission" date="2019-09" db="EMBL/GenBank/DDBJ databases">
        <authorList>
            <person name="Ou C."/>
        </authorList>
    </citation>
    <scope>NUCLEOTIDE SEQUENCE [LARGE SCALE GENOMIC DNA]</scope>
    <source>
        <strain evidence="2">S2</strain>
        <tissue evidence="2">Leaf</tissue>
    </source>
</reference>
<evidence type="ECO:0000313" key="3">
    <source>
        <dbReference type="Proteomes" id="UP000327157"/>
    </source>
</evidence>
<protein>
    <submittedName>
        <fullName evidence="2">Uncharacterized protein</fullName>
    </submittedName>
</protein>
<evidence type="ECO:0000256" key="1">
    <source>
        <dbReference type="SAM" id="MobiDB-lite"/>
    </source>
</evidence>
<feature type="compositionally biased region" description="Basic and acidic residues" evidence="1">
    <location>
        <begin position="13"/>
        <end position="24"/>
    </location>
</feature>
<accession>A0A5N5F0R6</accession>
<gene>
    <name evidence="2" type="ORF">D8674_030322</name>
</gene>
<keyword evidence="3" id="KW-1185">Reference proteome</keyword>
<organism evidence="2 3">
    <name type="scientific">Pyrus ussuriensis x Pyrus communis</name>
    <dbReference type="NCBI Taxonomy" id="2448454"/>
    <lineage>
        <taxon>Eukaryota</taxon>
        <taxon>Viridiplantae</taxon>
        <taxon>Streptophyta</taxon>
        <taxon>Embryophyta</taxon>
        <taxon>Tracheophyta</taxon>
        <taxon>Spermatophyta</taxon>
        <taxon>Magnoliopsida</taxon>
        <taxon>eudicotyledons</taxon>
        <taxon>Gunneridae</taxon>
        <taxon>Pentapetalae</taxon>
        <taxon>rosids</taxon>
        <taxon>fabids</taxon>
        <taxon>Rosales</taxon>
        <taxon>Rosaceae</taxon>
        <taxon>Amygdaloideae</taxon>
        <taxon>Maleae</taxon>
        <taxon>Pyrus</taxon>
    </lineage>
</organism>
<dbReference type="AlphaFoldDB" id="A0A5N5F0R6"/>
<name>A0A5N5F0R6_9ROSA</name>
<feature type="compositionally biased region" description="Polar residues" evidence="1">
    <location>
        <begin position="33"/>
        <end position="49"/>
    </location>
</feature>